<evidence type="ECO:0000256" key="4">
    <source>
        <dbReference type="ARBA" id="ARBA00023136"/>
    </source>
</evidence>
<feature type="transmembrane region" description="Helical" evidence="6">
    <location>
        <begin position="342"/>
        <end position="367"/>
    </location>
</feature>
<keyword evidence="4 6" id="KW-0472">Membrane</keyword>
<sequence length="583" mass="64560">MSASKYAEKGPPDASVVTDHSDGSGADVAHGAAIPISAGSQALHRKLRGKEVQLFAIGGAIGTSLYVQMGSALPKGGPAGLFIGFLIWGSVMWAVNECFAEMVTYLPVPSPFIRFGSEWVDGALGFAMAWNFFLNMAFLVPFEIVAMNIMITFWTDKVPVEAIIVAMIVLYAVLNVSSVRYFGVSEFYLSIFKVILMLGLFGFTFVTMVGGNPKHDVYGFRYWKHPGAFVEHIASGNTGRFLGIISCMYQASFSICGPEYISMVAAETENPRKILPPAFRAFVWRILLFFVGSALCMGIVIPYNDSTLLAILVGEMSGSGTGAASPYIIAMKRLGIHFLPHLVNAMIMTSILSAGNGLLFAATRTLHGMALEGHAPRFFSWCTRAGVPLWALLFSLCFCLLAFLQVNRSSASVLTYLVDLVTCCQLINYGFTALTYRHFYSALQHQGISRDTLPYRGRFQPYTSYYAMGGTLFMLLAAGYDLFIKGGWSVMWFFLDYGMIAFFVVAFVFWKVVFRSRYVRPGFADLSLGGLKEEIDYYETISVPRPRSKLDKNRDYEHPTSPRMQQLCSKYHDAFISAKHPLK</sequence>
<feature type="transmembrane region" description="Helical" evidence="6">
    <location>
        <begin position="465"/>
        <end position="484"/>
    </location>
</feature>
<accession>A0ABR3X5Z3</accession>
<evidence type="ECO:0000256" key="6">
    <source>
        <dbReference type="SAM" id="Phobius"/>
    </source>
</evidence>
<feature type="compositionally biased region" description="Basic and acidic residues" evidence="5">
    <location>
        <begin position="1"/>
        <end position="11"/>
    </location>
</feature>
<feature type="transmembrane region" description="Helical" evidence="6">
    <location>
        <begin position="79"/>
        <end position="100"/>
    </location>
</feature>
<dbReference type="PANTHER" id="PTHR43341">
    <property type="entry name" value="AMINO ACID PERMEASE"/>
    <property type="match status" value="1"/>
</dbReference>
<evidence type="ECO:0000259" key="7">
    <source>
        <dbReference type="Pfam" id="PF00324"/>
    </source>
</evidence>
<feature type="domain" description="Amino acid permease/ SLC12A" evidence="7">
    <location>
        <begin position="52"/>
        <end position="516"/>
    </location>
</feature>
<evidence type="ECO:0000313" key="9">
    <source>
        <dbReference type="Proteomes" id="UP001586593"/>
    </source>
</evidence>
<dbReference type="Pfam" id="PF00324">
    <property type="entry name" value="AA_permease"/>
    <property type="match status" value="1"/>
</dbReference>
<gene>
    <name evidence="8" type="ORF">VTK73DRAFT_2082</name>
</gene>
<dbReference type="PIRSF" id="PIRSF006060">
    <property type="entry name" value="AA_transporter"/>
    <property type="match status" value="1"/>
</dbReference>
<dbReference type="InterPro" id="IPR004841">
    <property type="entry name" value="AA-permease/SLC12A_dom"/>
</dbReference>
<comment type="subcellular location">
    <subcellularLocation>
        <location evidence="1">Membrane</location>
        <topology evidence="1">Multi-pass membrane protein</topology>
    </subcellularLocation>
</comment>
<feature type="transmembrane region" description="Helical" evidence="6">
    <location>
        <begin position="162"/>
        <end position="182"/>
    </location>
</feature>
<dbReference type="Gene3D" id="1.20.1740.10">
    <property type="entry name" value="Amino acid/polyamine transporter I"/>
    <property type="match status" value="1"/>
</dbReference>
<feature type="region of interest" description="Disordered" evidence="5">
    <location>
        <begin position="1"/>
        <end position="22"/>
    </location>
</feature>
<feature type="transmembrane region" description="Helical" evidence="6">
    <location>
        <begin position="136"/>
        <end position="155"/>
    </location>
</feature>
<proteinExistence type="predicted"/>
<dbReference type="PANTHER" id="PTHR43341:SF6">
    <property type="entry name" value="AMINO ACID TRANSPORTER (EUROFUNG)"/>
    <property type="match status" value="1"/>
</dbReference>
<feature type="transmembrane region" description="Helical" evidence="6">
    <location>
        <begin position="387"/>
        <end position="404"/>
    </location>
</feature>
<reference evidence="8 9" key="1">
    <citation type="journal article" date="2024" name="Commun. Biol.">
        <title>Comparative genomic analysis of thermophilic fungi reveals convergent evolutionary adaptations and gene losses.</title>
        <authorList>
            <person name="Steindorff A.S."/>
            <person name="Aguilar-Pontes M.V."/>
            <person name="Robinson A.J."/>
            <person name="Andreopoulos B."/>
            <person name="LaButti K."/>
            <person name="Kuo A."/>
            <person name="Mondo S."/>
            <person name="Riley R."/>
            <person name="Otillar R."/>
            <person name="Haridas S."/>
            <person name="Lipzen A."/>
            <person name="Grimwood J."/>
            <person name="Schmutz J."/>
            <person name="Clum A."/>
            <person name="Reid I.D."/>
            <person name="Moisan M.C."/>
            <person name="Butler G."/>
            <person name="Nguyen T.T.M."/>
            <person name="Dewar K."/>
            <person name="Conant G."/>
            <person name="Drula E."/>
            <person name="Henrissat B."/>
            <person name="Hansel C."/>
            <person name="Singer S."/>
            <person name="Hutchinson M.I."/>
            <person name="de Vries R.P."/>
            <person name="Natvig D.O."/>
            <person name="Powell A.J."/>
            <person name="Tsang A."/>
            <person name="Grigoriev I.V."/>
        </authorList>
    </citation>
    <scope>NUCLEOTIDE SEQUENCE [LARGE SCALE GENOMIC DNA]</scope>
    <source>
        <strain evidence="8 9">ATCC 24622</strain>
    </source>
</reference>
<organism evidence="8 9">
    <name type="scientific">Phialemonium thermophilum</name>
    <dbReference type="NCBI Taxonomy" id="223376"/>
    <lineage>
        <taxon>Eukaryota</taxon>
        <taxon>Fungi</taxon>
        <taxon>Dikarya</taxon>
        <taxon>Ascomycota</taxon>
        <taxon>Pezizomycotina</taxon>
        <taxon>Sordariomycetes</taxon>
        <taxon>Sordariomycetidae</taxon>
        <taxon>Cephalothecales</taxon>
        <taxon>Cephalothecaceae</taxon>
        <taxon>Phialemonium</taxon>
    </lineage>
</organism>
<evidence type="ECO:0000256" key="5">
    <source>
        <dbReference type="SAM" id="MobiDB-lite"/>
    </source>
</evidence>
<evidence type="ECO:0000256" key="3">
    <source>
        <dbReference type="ARBA" id="ARBA00022989"/>
    </source>
</evidence>
<keyword evidence="9" id="KW-1185">Reference proteome</keyword>
<keyword evidence="3 6" id="KW-1133">Transmembrane helix</keyword>
<dbReference type="InterPro" id="IPR050524">
    <property type="entry name" value="APC_YAT"/>
</dbReference>
<evidence type="ECO:0000256" key="1">
    <source>
        <dbReference type="ARBA" id="ARBA00004141"/>
    </source>
</evidence>
<protein>
    <recommendedName>
        <fullName evidence="7">Amino acid permease/ SLC12A domain-containing protein</fullName>
    </recommendedName>
</protein>
<evidence type="ECO:0000256" key="2">
    <source>
        <dbReference type="ARBA" id="ARBA00022692"/>
    </source>
</evidence>
<feature type="transmembrane region" description="Helical" evidence="6">
    <location>
        <begin position="490"/>
        <end position="510"/>
    </location>
</feature>
<feature type="transmembrane region" description="Helical" evidence="6">
    <location>
        <begin position="54"/>
        <end position="73"/>
    </location>
</feature>
<dbReference type="Proteomes" id="UP001586593">
    <property type="component" value="Unassembled WGS sequence"/>
</dbReference>
<feature type="transmembrane region" description="Helical" evidence="6">
    <location>
        <begin position="309"/>
        <end position="330"/>
    </location>
</feature>
<name>A0ABR3X5Z3_9PEZI</name>
<feature type="transmembrane region" description="Helical" evidence="6">
    <location>
        <begin position="188"/>
        <end position="211"/>
    </location>
</feature>
<evidence type="ECO:0000313" key="8">
    <source>
        <dbReference type="EMBL" id="KAL1871328.1"/>
    </source>
</evidence>
<keyword evidence="2 6" id="KW-0812">Transmembrane</keyword>
<dbReference type="EMBL" id="JAZHXJ010000156">
    <property type="protein sequence ID" value="KAL1871328.1"/>
    <property type="molecule type" value="Genomic_DNA"/>
</dbReference>
<feature type="transmembrane region" description="Helical" evidence="6">
    <location>
        <begin position="282"/>
        <end position="303"/>
    </location>
</feature>
<comment type="caution">
    <text evidence="8">The sequence shown here is derived from an EMBL/GenBank/DDBJ whole genome shotgun (WGS) entry which is preliminary data.</text>
</comment>